<evidence type="ECO:0000256" key="2">
    <source>
        <dbReference type="SAM" id="Phobius"/>
    </source>
</evidence>
<evidence type="ECO:0000256" key="1">
    <source>
        <dbReference type="SAM" id="MobiDB-lite"/>
    </source>
</evidence>
<dbReference type="EMBL" id="SRYE01000001">
    <property type="protein sequence ID" value="TGY63004.1"/>
    <property type="molecule type" value="Genomic_DNA"/>
</dbReference>
<keyword evidence="2" id="KW-0472">Membrane</keyword>
<keyword evidence="2" id="KW-1133">Transmembrane helix</keyword>
<comment type="caution">
    <text evidence="3">The sequence shown here is derived from an EMBL/GenBank/DDBJ whole genome shotgun (WGS) entry which is preliminary data.</text>
</comment>
<dbReference type="AlphaFoldDB" id="A0A4S2F6P5"/>
<protein>
    <submittedName>
        <fullName evidence="3">Uncharacterized protein</fullName>
    </submittedName>
</protein>
<organism evidence="3 4">
    <name type="scientific">Muricaecibacterium torontonense</name>
    <dbReference type="NCBI Taxonomy" id="3032871"/>
    <lineage>
        <taxon>Bacteria</taxon>
        <taxon>Bacillati</taxon>
        <taxon>Actinomycetota</taxon>
        <taxon>Coriobacteriia</taxon>
        <taxon>Coriobacteriales</taxon>
        <taxon>Atopobiaceae</taxon>
        <taxon>Muricaecibacterium</taxon>
    </lineage>
</organism>
<dbReference type="OrthoDB" id="3186697at2"/>
<feature type="compositionally biased region" description="Basic and acidic residues" evidence="1">
    <location>
        <begin position="1"/>
        <end position="30"/>
    </location>
</feature>
<evidence type="ECO:0000313" key="3">
    <source>
        <dbReference type="EMBL" id="TGY63004.1"/>
    </source>
</evidence>
<reference evidence="3 4" key="1">
    <citation type="submission" date="2019-04" db="EMBL/GenBank/DDBJ databases">
        <title>Microbes associate with the intestines of laboratory mice.</title>
        <authorList>
            <person name="Navarre W."/>
            <person name="Wong E."/>
            <person name="Huang K."/>
            <person name="Tropini C."/>
            <person name="Ng K."/>
            <person name="Yu B."/>
        </authorList>
    </citation>
    <scope>NUCLEOTIDE SEQUENCE [LARGE SCALE GENOMIC DNA]</scope>
    <source>
        <strain evidence="3 4">NM07_P-09</strain>
    </source>
</reference>
<keyword evidence="4" id="KW-1185">Reference proteome</keyword>
<keyword evidence="2" id="KW-0812">Transmembrane</keyword>
<feature type="region of interest" description="Disordered" evidence="1">
    <location>
        <begin position="1"/>
        <end position="108"/>
    </location>
</feature>
<feature type="region of interest" description="Disordered" evidence="1">
    <location>
        <begin position="130"/>
        <end position="154"/>
    </location>
</feature>
<dbReference type="Proteomes" id="UP000310263">
    <property type="component" value="Unassembled WGS sequence"/>
</dbReference>
<evidence type="ECO:0000313" key="4">
    <source>
        <dbReference type="Proteomes" id="UP000310263"/>
    </source>
</evidence>
<proteinExistence type="predicted"/>
<name>A0A4S2F6P5_9ACTN</name>
<dbReference type="RefSeq" id="WP_136011630.1">
    <property type="nucleotide sequence ID" value="NZ_SRYE01000001.1"/>
</dbReference>
<sequence>MAAHERDDDLLQHDSVPTHRVPEDLGRDLVEGLAEPPFAGAPETVSAPLPQNDPAAYDPSFEGDAHHRSPAAPPTTGQPRPQNAAPHSGYSSSYREPSNPRGAYVREPVPHRTQAAINRMDEDDFESSIDYSHESGYTTRRGSAFSGSGYRRSRADEQRFKKELKYGQYLEVPKGRRDLFASQKQQRARTAAILAVLMAATLLVALILWLVLR</sequence>
<feature type="transmembrane region" description="Helical" evidence="2">
    <location>
        <begin position="191"/>
        <end position="212"/>
    </location>
</feature>
<gene>
    <name evidence="3" type="ORF">E5334_00325</name>
</gene>
<accession>A0A4S2F6P5</accession>